<feature type="region of interest" description="Disordered" evidence="8">
    <location>
        <begin position="1"/>
        <end position="21"/>
    </location>
</feature>
<comment type="catalytic activity">
    <reaction evidence="3">
        <text>a 5'-end (N(2),N(7)-dimethyl 5'-triphosphoguanosine)-ribonucleoside in snoRNA + S-adenosyl-L-methionine = a 5'-end (N(2),N(2),N(7)-trimethyl 5'-triphosphoguanosine)-ribonucleoside in snoRNA + S-adenosyl-L-homocysteine + H(+)</text>
        <dbReference type="Rhea" id="RHEA:78507"/>
        <dbReference type="Rhea" id="RHEA-COMP:19088"/>
        <dbReference type="Rhea" id="RHEA-COMP:19090"/>
        <dbReference type="ChEBI" id="CHEBI:15378"/>
        <dbReference type="ChEBI" id="CHEBI:57856"/>
        <dbReference type="ChEBI" id="CHEBI:59789"/>
        <dbReference type="ChEBI" id="CHEBI:167623"/>
        <dbReference type="ChEBI" id="CHEBI:172880"/>
    </reaction>
    <physiologicalReaction direction="left-to-right" evidence="3">
        <dbReference type="Rhea" id="RHEA:78508"/>
    </physiologicalReaction>
</comment>
<evidence type="ECO:0000256" key="1">
    <source>
        <dbReference type="ARBA" id="ARBA00018517"/>
    </source>
</evidence>
<evidence type="ECO:0000313" key="10">
    <source>
        <dbReference type="Proteomes" id="UP001309876"/>
    </source>
</evidence>
<evidence type="ECO:0000256" key="2">
    <source>
        <dbReference type="ARBA" id="ARBA00025783"/>
    </source>
</evidence>
<proteinExistence type="inferred from homology"/>
<gene>
    <name evidence="9" type="primary">tgs1</name>
    <name evidence="9" type="ORF">LTR05_005119</name>
</gene>
<dbReference type="GO" id="GO:0005634">
    <property type="term" value="C:nucleus"/>
    <property type="evidence" value="ECO:0007669"/>
    <property type="project" value="TreeGrafter"/>
</dbReference>
<keyword evidence="10" id="KW-1185">Reference proteome</keyword>
<sequence length="273" mass="30925">MGKKRKRHNEAPQHHANHPAVRSAIDDFVAPEIEGAHLYTEKDEMPWDLQPYWKHRHSLFSLYDHGIWTTDDSWFEVTPESVANKIAEHVAATKPKDRLIMLDCFAGVGGNAIAFALSGYKRVYAIEKNMAALECARHNAKIYGVHNRITFFHGDCFELLGLDDGKSGRKIDELVAVIKKAGIIFGSPPWGGPSYKDADIMNLENMPYSLDFMYSRFSQVTKNMVLYLPRTGDLNQIADCVEQEDKAQIVHYCICENSKALCAYLGSWKDIEV</sequence>
<dbReference type="CDD" id="cd02440">
    <property type="entry name" value="AdoMet_MTases"/>
    <property type="match status" value="1"/>
</dbReference>
<dbReference type="SUPFAM" id="SSF53335">
    <property type="entry name" value="S-adenosyl-L-methionine-dependent methyltransferases"/>
    <property type="match status" value="1"/>
</dbReference>
<evidence type="ECO:0000256" key="7">
    <source>
        <dbReference type="ARBA" id="ARBA00049790"/>
    </source>
</evidence>
<evidence type="ECO:0000313" key="9">
    <source>
        <dbReference type="EMBL" id="KAK5085830.1"/>
    </source>
</evidence>
<dbReference type="Pfam" id="PF09445">
    <property type="entry name" value="Methyltransf_15"/>
    <property type="match status" value="1"/>
</dbReference>
<dbReference type="PANTHER" id="PTHR14741">
    <property type="entry name" value="S-ADENOSYLMETHIONINE-DEPENDENT METHYLTRANSFERASE RELATED"/>
    <property type="match status" value="1"/>
</dbReference>
<organism evidence="9 10">
    <name type="scientific">Lithohypha guttulata</name>
    <dbReference type="NCBI Taxonomy" id="1690604"/>
    <lineage>
        <taxon>Eukaryota</taxon>
        <taxon>Fungi</taxon>
        <taxon>Dikarya</taxon>
        <taxon>Ascomycota</taxon>
        <taxon>Pezizomycotina</taxon>
        <taxon>Eurotiomycetes</taxon>
        <taxon>Chaetothyriomycetidae</taxon>
        <taxon>Chaetothyriales</taxon>
        <taxon>Trichomeriaceae</taxon>
        <taxon>Lithohypha</taxon>
    </lineage>
</organism>
<dbReference type="Proteomes" id="UP001309876">
    <property type="component" value="Unassembled WGS sequence"/>
</dbReference>
<dbReference type="EMBL" id="JAVRRJ010000004">
    <property type="protein sequence ID" value="KAK5085830.1"/>
    <property type="molecule type" value="Genomic_DNA"/>
</dbReference>
<evidence type="ECO:0000256" key="4">
    <source>
        <dbReference type="ARBA" id="ARBA00048740"/>
    </source>
</evidence>
<evidence type="ECO:0000256" key="3">
    <source>
        <dbReference type="ARBA" id="ARBA00047418"/>
    </source>
</evidence>
<dbReference type="Gene3D" id="3.40.50.150">
    <property type="entry name" value="Vaccinia Virus protein VP39"/>
    <property type="match status" value="1"/>
</dbReference>
<comment type="caution">
    <text evidence="9">The sequence shown here is derived from an EMBL/GenBank/DDBJ whole genome shotgun (WGS) entry which is preliminary data.</text>
</comment>
<dbReference type="GO" id="GO:0071164">
    <property type="term" value="F:RNA cap trimethylguanosine synthase activity"/>
    <property type="evidence" value="ECO:0007669"/>
    <property type="project" value="TreeGrafter"/>
</dbReference>
<comment type="catalytic activity">
    <reaction evidence="5">
        <text>a 5'-end (N(2),N(7)-dimethyl 5'-triphosphoguanosine)-ribonucleoside in snRNA + S-adenosyl-L-methionine = a 5'-end (N(2),N(2),N(7)-trimethyl 5'-triphosphoguanosine)-ribonucleoside in snRNA + S-adenosyl-L-homocysteine + H(+)</text>
        <dbReference type="Rhea" id="RHEA:78479"/>
        <dbReference type="Rhea" id="RHEA-COMP:19087"/>
        <dbReference type="Rhea" id="RHEA-COMP:19089"/>
        <dbReference type="ChEBI" id="CHEBI:15378"/>
        <dbReference type="ChEBI" id="CHEBI:57856"/>
        <dbReference type="ChEBI" id="CHEBI:59789"/>
        <dbReference type="ChEBI" id="CHEBI:167623"/>
        <dbReference type="ChEBI" id="CHEBI:172880"/>
    </reaction>
    <physiologicalReaction direction="left-to-right" evidence="5">
        <dbReference type="Rhea" id="RHEA:78480"/>
    </physiologicalReaction>
</comment>
<comment type="catalytic activity">
    <reaction evidence="4">
        <text>a 5'-end (N(7)-methyl 5'-triphosphoguanosine)-ribonucleoside in snoRNA + S-adenosyl-L-methionine = a 5'-end (N(2),N(7)-dimethyl 5'-triphosphoguanosine)-ribonucleoside in snoRNA + S-adenosyl-L-homocysteine + H(+)</text>
        <dbReference type="Rhea" id="RHEA:78475"/>
        <dbReference type="Rhea" id="RHEA-COMP:19086"/>
        <dbReference type="Rhea" id="RHEA-COMP:19088"/>
        <dbReference type="ChEBI" id="CHEBI:15378"/>
        <dbReference type="ChEBI" id="CHEBI:57856"/>
        <dbReference type="ChEBI" id="CHEBI:59789"/>
        <dbReference type="ChEBI" id="CHEBI:156461"/>
        <dbReference type="ChEBI" id="CHEBI:172880"/>
    </reaction>
    <physiologicalReaction direction="left-to-right" evidence="4">
        <dbReference type="Rhea" id="RHEA:78476"/>
    </physiologicalReaction>
</comment>
<evidence type="ECO:0000256" key="5">
    <source>
        <dbReference type="ARBA" id="ARBA00048763"/>
    </source>
</evidence>
<comment type="catalytic activity">
    <reaction evidence="6">
        <text>a 5'-end (N(7)-methyl 5'-triphosphoguanosine)-ribonucleoside in snRNA + S-adenosyl-L-methionine = a 5'-end (N(2),N(7)-dimethyl 5'-triphosphoguanosine)-ribonucleoside in snRNA + S-adenosyl-L-homocysteine + H(+)</text>
        <dbReference type="Rhea" id="RHEA:78471"/>
        <dbReference type="Rhea" id="RHEA-COMP:19085"/>
        <dbReference type="Rhea" id="RHEA-COMP:19087"/>
        <dbReference type="ChEBI" id="CHEBI:15378"/>
        <dbReference type="ChEBI" id="CHEBI:57856"/>
        <dbReference type="ChEBI" id="CHEBI:59789"/>
        <dbReference type="ChEBI" id="CHEBI:156461"/>
        <dbReference type="ChEBI" id="CHEBI:172880"/>
    </reaction>
    <physiologicalReaction direction="left-to-right" evidence="6">
        <dbReference type="Rhea" id="RHEA:78472"/>
    </physiologicalReaction>
</comment>
<dbReference type="AlphaFoldDB" id="A0AAN7YH60"/>
<reference evidence="9 10" key="1">
    <citation type="submission" date="2023-08" db="EMBL/GenBank/DDBJ databases">
        <title>Black Yeasts Isolated from many extreme environments.</title>
        <authorList>
            <person name="Coleine C."/>
            <person name="Stajich J.E."/>
            <person name="Selbmann L."/>
        </authorList>
    </citation>
    <scope>NUCLEOTIDE SEQUENCE [LARGE SCALE GENOMIC DNA]</scope>
    <source>
        <strain evidence="9 10">CCFEE 5910</strain>
    </source>
</reference>
<evidence type="ECO:0000256" key="6">
    <source>
        <dbReference type="ARBA" id="ARBA00049075"/>
    </source>
</evidence>
<evidence type="ECO:0000256" key="8">
    <source>
        <dbReference type="SAM" id="MobiDB-lite"/>
    </source>
</evidence>
<dbReference type="PANTHER" id="PTHR14741:SF32">
    <property type="entry name" value="TRIMETHYLGUANOSINE SYNTHASE"/>
    <property type="match status" value="1"/>
</dbReference>
<protein>
    <recommendedName>
        <fullName evidence="1">Trimethylguanosine synthase</fullName>
    </recommendedName>
    <alternativeName>
        <fullName evidence="7">Cap-specific guanine-N(2) methyltransferase</fullName>
    </alternativeName>
</protein>
<dbReference type="InterPro" id="IPR029063">
    <property type="entry name" value="SAM-dependent_MTases_sf"/>
</dbReference>
<name>A0AAN7YH60_9EURO</name>
<comment type="similarity">
    <text evidence="2">Belongs to the methyltransferase superfamily. Trimethylguanosine synthase family.</text>
</comment>
<dbReference type="InterPro" id="IPR019012">
    <property type="entry name" value="RNA_cap_Gua-N2-MeTrfase"/>
</dbReference>
<accession>A0AAN7YH60</accession>